<keyword evidence="11 15" id="KW-1133">Transmembrane helix</keyword>
<dbReference type="EMBL" id="JAMYWD010000012">
    <property type="protein sequence ID" value="KAJ4950999.1"/>
    <property type="molecule type" value="Genomic_DNA"/>
</dbReference>
<evidence type="ECO:0000256" key="14">
    <source>
        <dbReference type="SAM" id="MobiDB-lite"/>
    </source>
</evidence>
<feature type="region of interest" description="Disordered" evidence="14">
    <location>
        <begin position="170"/>
        <end position="189"/>
    </location>
</feature>
<keyword evidence="5" id="KW-0808">Transferase</keyword>
<dbReference type="InterPro" id="IPR001841">
    <property type="entry name" value="Znf_RING"/>
</dbReference>
<keyword evidence="8 13" id="KW-0863">Zinc-finger</keyword>
<dbReference type="FunFam" id="3.30.40.10:FF:000187">
    <property type="entry name" value="E3 ubiquitin-protein ligase ATL6"/>
    <property type="match status" value="1"/>
</dbReference>
<keyword evidence="9" id="KW-0833">Ubl conjugation pathway</keyword>
<dbReference type="InterPro" id="IPR013083">
    <property type="entry name" value="Znf_RING/FYVE/PHD"/>
</dbReference>
<evidence type="ECO:0000256" key="11">
    <source>
        <dbReference type="ARBA" id="ARBA00022989"/>
    </source>
</evidence>
<feature type="domain" description="RING-type" evidence="16">
    <location>
        <begin position="114"/>
        <end position="156"/>
    </location>
</feature>
<dbReference type="SMART" id="SM00184">
    <property type="entry name" value="RING"/>
    <property type="match status" value="1"/>
</dbReference>
<evidence type="ECO:0000256" key="6">
    <source>
        <dbReference type="ARBA" id="ARBA00022692"/>
    </source>
</evidence>
<evidence type="ECO:0000256" key="2">
    <source>
        <dbReference type="ARBA" id="ARBA00004167"/>
    </source>
</evidence>
<dbReference type="PANTHER" id="PTHR46913">
    <property type="entry name" value="RING-H2 FINGER PROTEIN ATL16"/>
    <property type="match status" value="1"/>
</dbReference>
<evidence type="ECO:0000256" key="8">
    <source>
        <dbReference type="ARBA" id="ARBA00022771"/>
    </source>
</evidence>
<proteinExistence type="predicted"/>
<evidence type="ECO:0000256" key="4">
    <source>
        <dbReference type="ARBA" id="ARBA00012483"/>
    </source>
</evidence>
<feature type="transmembrane region" description="Helical" evidence="15">
    <location>
        <begin position="23"/>
        <end position="52"/>
    </location>
</feature>
<evidence type="ECO:0000256" key="12">
    <source>
        <dbReference type="ARBA" id="ARBA00023136"/>
    </source>
</evidence>
<dbReference type="Gene3D" id="3.30.40.10">
    <property type="entry name" value="Zinc/RING finger domain, C3HC4 (zinc finger)"/>
    <property type="match status" value="1"/>
</dbReference>
<evidence type="ECO:0000313" key="17">
    <source>
        <dbReference type="EMBL" id="KAJ4950999.1"/>
    </source>
</evidence>
<comment type="caution">
    <text evidence="17">The sequence shown here is derived from an EMBL/GenBank/DDBJ whole genome shotgun (WGS) entry which is preliminary data.</text>
</comment>
<evidence type="ECO:0000256" key="7">
    <source>
        <dbReference type="ARBA" id="ARBA00022723"/>
    </source>
</evidence>
<keyword evidence="10" id="KW-0862">Zinc</keyword>
<evidence type="ECO:0000256" key="15">
    <source>
        <dbReference type="SAM" id="Phobius"/>
    </source>
</evidence>
<dbReference type="PANTHER" id="PTHR46913:SF1">
    <property type="entry name" value="RING-H2 FINGER PROTEIN ATL16"/>
    <property type="match status" value="1"/>
</dbReference>
<dbReference type="GO" id="GO:0016020">
    <property type="term" value="C:membrane"/>
    <property type="evidence" value="ECO:0007669"/>
    <property type="project" value="UniProtKB-SubCell"/>
</dbReference>
<comment type="catalytic activity">
    <reaction evidence="1">
        <text>S-ubiquitinyl-[E2 ubiquitin-conjugating enzyme]-L-cysteine + [acceptor protein]-L-lysine = [E2 ubiquitin-conjugating enzyme]-L-cysteine + N(6)-ubiquitinyl-[acceptor protein]-L-lysine.</text>
        <dbReference type="EC" id="2.3.2.27"/>
    </reaction>
</comment>
<accession>A0A9Q0GP99</accession>
<dbReference type="GO" id="GO:0061630">
    <property type="term" value="F:ubiquitin protein ligase activity"/>
    <property type="evidence" value="ECO:0007669"/>
    <property type="project" value="UniProtKB-EC"/>
</dbReference>
<gene>
    <name evidence="17" type="ORF">NE237_027831</name>
</gene>
<keyword evidence="12 15" id="KW-0472">Membrane</keyword>
<dbReference type="AlphaFoldDB" id="A0A9Q0GP99"/>
<evidence type="ECO:0000256" key="3">
    <source>
        <dbReference type="ARBA" id="ARBA00004906"/>
    </source>
</evidence>
<protein>
    <recommendedName>
        <fullName evidence="4">RING-type E3 ubiquitin transferase</fullName>
        <ecNumber evidence="4">2.3.2.27</ecNumber>
    </recommendedName>
</protein>
<evidence type="ECO:0000256" key="9">
    <source>
        <dbReference type="ARBA" id="ARBA00022786"/>
    </source>
</evidence>
<dbReference type="Pfam" id="PF13639">
    <property type="entry name" value="zf-RING_2"/>
    <property type="match status" value="1"/>
</dbReference>
<keyword evidence="6 15" id="KW-0812">Transmembrane</keyword>
<dbReference type="EC" id="2.3.2.27" evidence="4"/>
<evidence type="ECO:0000256" key="10">
    <source>
        <dbReference type="ARBA" id="ARBA00022833"/>
    </source>
</evidence>
<name>A0A9Q0GP99_9MAGN</name>
<evidence type="ECO:0000256" key="13">
    <source>
        <dbReference type="PROSITE-ProRule" id="PRU00175"/>
    </source>
</evidence>
<reference evidence="17" key="1">
    <citation type="journal article" date="2023" name="Plant J.">
        <title>The genome of the king protea, Protea cynaroides.</title>
        <authorList>
            <person name="Chang J."/>
            <person name="Duong T.A."/>
            <person name="Schoeman C."/>
            <person name="Ma X."/>
            <person name="Roodt D."/>
            <person name="Barker N."/>
            <person name="Li Z."/>
            <person name="Van de Peer Y."/>
            <person name="Mizrachi E."/>
        </authorList>
    </citation>
    <scope>NUCLEOTIDE SEQUENCE</scope>
    <source>
        <tissue evidence="17">Young leaves</tissue>
    </source>
</reference>
<organism evidence="17 18">
    <name type="scientific">Protea cynaroides</name>
    <dbReference type="NCBI Taxonomy" id="273540"/>
    <lineage>
        <taxon>Eukaryota</taxon>
        <taxon>Viridiplantae</taxon>
        <taxon>Streptophyta</taxon>
        <taxon>Embryophyta</taxon>
        <taxon>Tracheophyta</taxon>
        <taxon>Spermatophyta</taxon>
        <taxon>Magnoliopsida</taxon>
        <taxon>Proteales</taxon>
        <taxon>Proteaceae</taxon>
        <taxon>Protea</taxon>
    </lineage>
</organism>
<comment type="pathway">
    <text evidence="3">Protein modification; protein ubiquitination.</text>
</comment>
<dbReference type="OrthoDB" id="8062037at2759"/>
<dbReference type="InterPro" id="IPR044600">
    <property type="entry name" value="ATL1/ATL16-like"/>
</dbReference>
<keyword evidence="18" id="KW-1185">Reference proteome</keyword>
<dbReference type="SUPFAM" id="SSF57850">
    <property type="entry name" value="RING/U-box"/>
    <property type="match status" value="1"/>
</dbReference>
<evidence type="ECO:0000259" key="16">
    <source>
        <dbReference type="PROSITE" id="PS50089"/>
    </source>
</evidence>
<sequence length="189" mass="20915">MSSGSSSSSDTSGNFGYNTSGNWVGVVLTLIISIVIAVTLVLILYISAWCLLKRSTARRRSRINQLISEATIMRTHGHEPAMAGGVDPCVIASLPVFTYKELKQQDEKNVSRECAVCLGLFQDEEMIWLLPNCKHFFHSDCINRWLISNTTCPICRCTVESRVPPELHEMGSEILPSLDPPVLSDSENV</sequence>
<keyword evidence="7" id="KW-0479">Metal-binding</keyword>
<dbReference type="Proteomes" id="UP001141806">
    <property type="component" value="Unassembled WGS sequence"/>
</dbReference>
<dbReference type="PROSITE" id="PS50089">
    <property type="entry name" value="ZF_RING_2"/>
    <property type="match status" value="1"/>
</dbReference>
<dbReference type="GO" id="GO:0008270">
    <property type="term" value="F:zinc ion binding"/>
    <property type="evidence" value="ECO:0007669"/>
    <property type="project" value="UniProtKB-KW"/>
</dbReference>
<dbReference type="GO" id="GO:0016567">
    <property type="term" value="P:protein ubiquitination"/>
    <property type="evidence" value="ECO:0007669"/>
    <property type="project" value="InterPro"/>
</dbReference>
<evidence type="ECO:0000256" key="5">
    <source>
        <dbReference type="ARBA" id="ARBA00022679"/>
    </source>
</evidence>
<evidence type="ECO:0000313" key="18">
    <source>
        <dbReference type="Proteomes" id="UP001141806"/>
    </source>
</evidence>
<evidence type="ECO:0000256" key="1">
    <source>
        <dbReference type="ARBA" id="ARBA00000900"/>
    </source>
</evidence>
<comment type="subcellular location">
    <subcellularLocation>
        <location evidence="2">Membrane</location>
        <topology evidence="2">Single-pass membrane protein</topology>
    </subcellularLocation>
</comment>